<sequence>MEFAIRLDAYNNIEPVLYDALVSRITYEGEVDIWNTAQTRWCRLPREASWDLSPNYTSVCVRATQGAGFTPGLGWEISRLEEQHGSARKDVGVDAPEPSLSK</sequence>
<keyword evidence="4" id="KW-1185">Reference proteome</keyword>
<gene>
    <name evidence="3" type="ORF">BD310DRAFT_953448</name>
    <name evidence="2" type="ORF">BD311DRAFT_782970</name>
</gene>
<dbReference type="OrthoDB" id="2759804at2759"/>
<evidence type="ECO:0000313" key="4">
    <source>
        <dbReference type="Proteomes" id="UP000292082"/>
    </source>
</evidence>
<reference evidence="3 4" key="1">
    <citation type="submission" date="2019-01" db="EMBL/GenBank/DDBJ databases">
        <title>Draft genome sequences of three monokaryotic isolates of the white-rot basidiomycete fungus Dichomitus squalens.</title>
        <authorList>
            <consortium name="DOE Joint Genome Institute"/>
            <person name="Lopez S.C."/>
            <person name="Andreopoulos B."/>
            <person name="Pangilinan J."/>
            <person name="Lipzen A."/>
            <person name="Riley R."/>
            <person name="Ahrendt S."/>
            <person name="Ng V."/>
            <person name="Barry K."/>
            <person name="Daum C."/>
            <person name="Grigoriev I.V."/>
            <person name="Hilden K.S."/>
            <person name="Makela M.R."/>
            <person name="de Vries R.P."/>
        </authorList>
    </citation>
    <scope>NUCLEOTIDE SEQUENCE [LARGE SCALE GENOMIC DNA]</scope>
    <source>
        <strain evidence="3 4">CBS 464.89</strain>
        <strain evidence="2">OM18370.1</strain>
    </source>
</reference>
<dbReference type="EMBL" id="ML145444">
    <property type="protein sequence ID" value="TBU51016.1"/>
    <property type="molecule type" value="Genomic_DNA"/>
</dbReference>
<name>A0A4Q9PFF5_9APHY</name>
<dbReference type="Proteomes" id="UP000292082">
    <property type="component" value="Unassembled WGS sequence"/>
</dbReference>
<accession>A0A4Q9PFF5</accession>
<organism evidence="3 4">
    <name type="scientific">Dichomitus squalens</name>
    <dbReference type="NCBI Taxonomy" id="114155"/>
    <lineage>
        <taxon>Eukaryota</taxon>
        <taxon>Fungi</taxon>
        <taxon>Dikarya</taxon>
        <taxon>Basidiomycota</taxon>
        <taxon>Agaricomycotina</taxon>
        <taxon>Agaricomycetes</taxon>
        <taxon>Polyporales</taxon>
        <taxon>Polyporaceae</taxon>
        <taxon>Dichomitus</taxon>
    </lineage>
</organism>
<feature type="compositionally biased region" description="Basic and acidic residues" evidence="1">
    <location>
        <begin position="83"/>
        <end position="92"/>
    </location>
</feature>
<evidence type="ECO:0000313" key="2">
    <source>
        <dbReference type="EMBL" id="TBU21338.1"/>
    </source>
</evidence>
<feature type="region of interest" description="Disordered" evidence="1">
    <location>
        <begin position="83"/>
        <end position="102"/>
    </location>
</feature>
<dbReference type="Proteomes" id="UP000292957">
    <property type="component" value="Unassembled WGS sequence"/>
</dbReference>
<evidence type="ECO:0000256" key="1">
    <source>
        <dbReference type="SAM" id="MobiDB-lite"/>
    </source>
</evidence>
<dbReference type="EMBL" id="ML143621">
    <property type="protein sequence ID" value="TBU21338.1"/>
    <property type="molecule type" value="Genomic_DNA"/>
</dbReference>
<proteinExistence type="predicted"/>
<protein>
    <submittedName>
        <fullName evidence="3">Uncharacterized protein</fullName>
    </submittedName>
</protein>
<dbReference type="AlphaFoldDB" id="A0A4Q9PFF5"/>
<evidence type="ECO:0000313" key="3">
    <source>
        <dbReference type="EMBL" id="TBU51016.1"/>
    </source>
</evidence>